<feature type="transmembrane region" description="Helical" evidence="10">
    <location>
        <begin position="97"/>
        <end position="114"/>
    </location>
</feature>
<comment type="similarity">
    <text evidence="2">Belongs to the sphingomyelin synthase family.</text>
</comment>
<evidence type="ECO:0000256" key="1">
    <source>
        <dbReference type="ARBA" id="ARBA00004141"/>
    </source>
</evidence>
<dbReference type="GO" id="GO:0000139">
    <property type="term" value="C:Golgi membrane"/>
    <property type="evidence" value="ECO:0007669"/>
    <property type="project" value="TreeGrafter"/>
</dbReference>
<dbReference type="Proteomes" id="UP001146120">
    <property type="component" value="Unassembled WGS sequence"/>
</dbReference>
<dbReference type="GO" id="GO:0047493">
    <property type="term" value="F:ceramide cholinephosphotransferase activity"/>
    <property type="evidence" value="ECO:0007669"/>
    <property type="project" value="TreeGrafter"/>
</dbReference>
<keyword evidence="8 10" id="KW-0472">Membrane</keyword>
<feature type="transmembrane region" description="Helical" evidence="10">
    <location>
        <begin position="272"/>
        <end position="292"/>
    </location>
</feature>
<dbReference type="Pfam" id="PF14360">
    <property type="entry name" value="PAP2_C"/>
    <property type="match status" value="1"/>
</dbReference>
<evidence type="ECO:0000256" key="6">
    <source>
        <dbReference type="ARBA" id="ARBA00022989"/>
    </source>
</evidence>
<evidence type="ECO:0000259" key="11">
    <source>
        <dbReference type="Pfam" id="PF14360"/>
    </source>
</evidence>
<dbReference type="EMBL" id="DAKRPA010000205">
    <property type="protein sequence ID" value="DAZ95406.1"/>
    <property type="molecule type" value="Genomic_DNA"/>
</dbReference>
<comment type="caution">
    <text evidence="12">The sequence shown here is derived from an EMBL/GenBank/DDBJ whole genome shotgun (WGS) entry which is preliminary data.</text>
</comment>
<organism evidence="12 13">
    <name type="scientific">Lagenidium giganteum</name>
    <dbReference type="NCBI Taxonomy" id="4803"/>
    <lineage>
        <taxon>Eukaryota</taxon>
        <taxon>Sar</taxon>
        <taxon>Stramenopiles</taxon>
        <taxon>Oomycota</taxon>
        <taxon>Peronosporomycetes</taxon>
        <taxon>Pythiales</taxon>
        <taxon>Pythiaceae</taxon>
    </lineage>
</organism>
<evidence type="ECO:0000256" key="7">
    <source>
        <dbReference type="ARBA" id="ARBA00023098"/>
    </source>
</evidence>
<evidence type="ECO:0000256" key="5">
    <source>
        <dbReference type="ARBA" id="ARBA00022919"/>
    </source>
</evidence>
<dbReference type="InterPro" id="IPR045221">
    <property type="entry name" value="Sphingomyelin_synth-like"/>
</dbReference>
<evidence type="ECO:0000256" key="2">
    <source>
        <dbReference type="ARBA" id="ARBA00005441"/>
    </source>
</evidence>
<feature type="transmembrane region" description="Helical" evidence="10">
    <location>
        <begin position="60"/>
        <end position="85"/>
    </location>
</feature>
<name>A0AAV2YPK3_9STRA</name>
<feature type="region of interest" description="Disordered" evidence="9">
    <location>
        <begin position="381"/>
        <end position="405"/>
    </location>
</feature>
<sequence length="470" mass="53357">MSSYLPFVHTRTKRKMSGPVVLSFDKDVELSKRVQPSSASSAWVHQTWCEICRHIDTRELLAFLMWEALTVFIAVAGVADWIFFFKFVVEPEDHRTRMQWGAVWAVGTVLLLSFRRFVRSRCGADVSMLADHAEIFITVSLIMVCATNVAFYIHTPSSTPLRDLGFMLIPEQAVDSKWRPLSDILTAVMPLVFMVHSYFMTRENRCRVVSTFFRCASICYGLRMCTIALTSLPGPAPHCRPGSPNYYPPKTWIDIITRVGPMYGNYNSCGDLIFSGHMAYTTTAVLLYLRVLDRYNKRHSRVRWIVGVMYLATLAILCVSGRKHYTVDVVLGVITATLVFFHFEHGWVPLCFQVTYDQLPLRTMTGPNMYQYPHKRLIVEEEDESDDEARDDVDDEAGDAEPKSSQQITMALSLRAKNFIMGSSLGVFAASVFMYTVHQMSKDDFEGLDEVAKVNVHESGAIKPTPLKKN</sequence>
<proteinExistence type="inferred from homology"/>
<evidence type="ECO:0000313" key="13">
    <source>
        <dbReference type="Proteomes" id="UP001146120"/>
    </source>
</evidence>
<reference evidence="12" key="1">
    <citation type="submission" date="2022-11" db="EMBL/GenBank/DDBJ databases">
        <authorList>
            <person name="Morgan W.R."/>
            <person name="Tartar A."/>
        </authorList>
    </citation>
    <scope>NUCLEOTIDE SEQUENCE</scope>
    <source>
        <strain evidence="12">ARSEF 373</strain>
    </source>
</reference>
<feature type="transmembrane region" description="Helical" evidence="10">
    <location>
        <begin position="184"/>
        <end position="200"/>
    </location>
</feature>
<keyword evidence="4 10" id="KW-0812">Transmembrane</keyword>
<feature type="compositionally biased region" description="Acidic residues" evidence="9">
    <location>
        <begin position="381"/>
        <end position="399"/>
    </location>
</feature>
<dbReference type="InterPro" id="IPR025749">
    <property type="entry name" value="Sphingomyelin_synth-like_dom"/>
</dbReference>
<feature type="domain" description="Sphingomyelin synthase-like" evidence="11">
    <location>
        <begin position="268"/>
        <end position="345"/>
    </location>
</feature>
<feature type="transmembrane region" description="Helical" evidence="10">
    <location>
        <begin position="419"/>
        <end position="438"/>
    </location>
</feature>
<feature type="transmembrane region" description="Helical" evidence="10">
    <location>
        <begin position="329"/>
        <end position="352"/>
    </location>
</feature>
<keyword evidence="6 10" id="KW-1133">Transmembrane helix</keyword>
<evidence type="ECO:0000256" key="10">
    <source>
        <dbReference type="SAM" id="Phobius"/>
    </source>
</evidence>
<dbReference type="PANTHER" id="PTHR21290:SF62">
    <property type="entry name" value="PHOSPHATIDYLINOSITOL:CERAMIDE INOSITOLPHOSPHOTRANSFERASE 1-RELATED"/>
    <property type="match status" value="1"/>
</dbReference>
<evidence type="ECO:0000313" key="12">
    <source>
        <dbReference type="EMBL" id="DAZ95406.1"/>
    </source>
</evidence>
<feature type="transmembrane region" description="Helical" evidence="10">
    <location>
        <begin position="135"/>
        <end position="154"/>
    </location>
</feature>
<comment type="subcellular location">
    <subcellularLocation>
        <location evidence="1">Membrane</location>
        <topology evidence="1">Multi-pass membrane protein</topology>
    </subcellularLocation>
</comment>
<keyword evidence="7" id="KW-0443">Lipid metabolism</keyword>
<feature type="transmembrane region" description="Helical" evidence="10">
    <location>
        <begin position="304"/>
        <end position="323"/>
    </location>
</feature>
<dbReference type="GO" id="GO:0005789">
    <property type="term" value="C:endoplasmic reticulum membrane"/>
    <property type="evidence" value="ECO:0007669"/>
    <property type="project" value="TreeGrafter"/>
</dbReference>
<keyword evidence="5" id="KW-0746">Sphingolipid metabolism</keyword>
<dbReference type="GO" id="GO:0005886">
    <property type="term" value="C:plasma membrane"/>
    <property type="evidence" value="ECO:0007669"/>
    <property type="project" value="TreeGrafter"/>
</dbReference>
<reference evidence="12" key="2">
    <citation type="journal article" date="2023" name="Microbiol Resour">
        <title>Decontamination and Annotation of the Draft Genome Sequence of the Oomycete Lagenidium giganteum ARSEF 373.</title>
        <authorList>
            <person name="Morgan W.R."/>
            <person name="Tartar A."/>
        </authorList>
    </citation>
    <scope>NUCLEOTIDE SEQUENCE</scope>
    <source>
        <strain evidence="12">ARSEF 373</strain>
    </source>
</reference>
<evidence type="ECO:0000256" key="9">
    <source>
        <dbReference type="SAM" id="MobiDB-lite"/>
    </source>
</evidence>
<dbReference type="AlphaFoldDB" id="A0AAV2YPK3"/>
<keyword evidence="3" id="KW-0808">Transferase</keyword>
<evidence type="ECO:0000256" key="8">
    <source>
        <dbReference type="ARBA" id="ARBA00023136"/>
    </source>
</evidence>
<accession>A0AAV2YPK3</accession>
<keyword evidence="13" id="KW-1185">Reference proteome</keyword>
<dbReference type="PANTHER" id="PTHR21290">
    <property type="entry name" value="SPHINGOMYELIN SYNTHETASE"/>
    <property type="match status" value="1"/>
</dbReference>
<dbReference type="GO" id="GO:0046513">
    <property type="term" value="P:ceramide biosynthetic process"/>
    <property type="evidence" value="ECO:0007669"/>
    <property type="project" value="TreeGrafter"/>
</dbReference>
<protein>
    <recommendedName>
        <fullName evidence="11">Sphingomyelin synthase-like domain-containing protein</fullName>
    </recommendedName>
</protein>
<gene>
    <name evidence="12" type="ORF">N0F65_006296</name>
</gene>
<feature type="transmembrane region" description="Helical" evidence="10">
    <location>
        <begin position="212"/>
        <end position="232"/>
    </location>
</feature>
<dbReference type="GO" id="GO:0033188">
    <property type="term" value="F:sphingomyelin synthase activity"/>
    <property type="evidence" value="ECO:0007669"/>
    <property type="project" value="TreeGrafter"/>
</dbReference>
<evidence type="ECO:0000256" key="4">
    <source>
        <dbReference type="ARBA" id="ARBA00022692"/>
    </source>
</evidence>
<evidence type="ECO:0000256" key="3">
    <source>
        <dbReference type="ARBA" id="ARBA00022679"/>
    </source>
</evidence>